<dbReference type="OrthoDB" id="9759785at2"/>
<evidence type="ECO:0000313" key="8">
    <source>
        <dbReference type="EMBL" id="OAN44941.1"/>
    </source>
</evidence>
<dbReference type="GO" id="GO:0004591">
    <property type="term" value="F:oxoglutarate dehydrogenase (succinyl-transferring) activity"/>
    <property type="evidence" value="ECO:0007669"/>
    <property type="project" value="UniProtKB-EC"/>
</dbReference>
<keyword evidence="4" id="KW-0786">Thiamine pyrophosphate</keyword>
<dbReference type="PIRSF" id="PIRSF000157">
    <property type="entry name" value="Oxoglu_dh_E1"/>
    <property type="match status" value="1"/>
</dbReference>
<protein>
    <recommendedName>
        <fullName evidence="2">oxoglutarate dehydrogenase (succinyl-transferring)</fullName>
        <ecNumber evidence="2">1.2.4.2</ecNumber>
    </recommendedName>
</protein>
<dbReference type="NCBIfam" id="NF006914">
    <property type="entry name" value="PRK09404.1"/>
    <property type="match status" value="1"/>
</dbReference>
<gene>
    <name evidence="8" type="ORF">A6A03_15850</name>
</gene>
<dbReference type="GO" id="GO:0030976">
    <property type="term" value="F:thiamine pyrophosphate binding"/>
    <property type="evidence" value="ECO:0007669"/>
    <property type="project" value="InterPro"/>
</dbReference>
<dbReference type="SUPFAM" id="SSF52518">
    <property type="entry name" value="Thiamin diphosphate-binding fold (THDP-binding)"/>
    <property type="match status" value="2"/>
</dbReference>
<dbReference type="InterPro" id="IPR029061">
    <property type="entry name" value="THDP-binding"/>
</dbReference>
<dbReference type="HAMAP" id="MF_01169">
    <property type="entry name" value="SucA_OdhA"/>
    <property type="match status" value="1"/>
</dbReference>
<dbReference type="Gene3D" id="3.40.50.11610">
    <property type="entry name" value="Multifunctional 2-oxoglutarate metabolism enzyme, C-terminal domain"/>
    <property type="match status" value="1"/>
</dbReference>
<evidence type="ECO:0000256" key="2">
    <source>
        <dbReference type="ARBA" id="ARBA00012280"/>
    </source>
</evidence>
<evidence type="ECO:0000256" key="6">
    <source>
        <dbReference type="ARBA" id="ARBA00051911"/>
    </source>
</evidence>
<name>A0A178M836_9CHLR</name>
<dbReference type="InterPro" id="IPR001017">
    <property type="entry name" value="DH_E1"/>
</dbReference>
<dbReference type="Proteomes" id="UP000078287">
    <property type="component" value="Unassembled WGS sequence"/>
</dbReference>
<dbReference type="FunFam" id="3.40.50.970:FF:000036">
    <property type="entry name" value="2-oxoglutarate dehydrogenase E1 component"/>
    <property type="match status" value="1"/>
</dbReference>
<keyword evidence="5" id="KW-0324">Glycolysis</keyword>
<dbReference type="Pfam" id="PF16078">
    <property type="entry name" value="2-oxogl_dehyd_N"/>
    <property type="match status" value="1"/>
</dbReference>
<dbReference type="NCBIfam" id="NF008907">
    <property type="entry name" value="PRK12270.1"/>
    <property type="match status" value="1"/>
</dbReference>
<dbReference type="STRING" id="1707952.A6A03_15850"/>
<evidence type="ECO:0000256" key="4">
    <source>
        <dbReference type="ARBA" id="ARBA00023052"/>
    </source>
</evidence>
<dbReference type="Pfam" id="PF00676">
    <property type="entry name" value="E1_dh"/>
    <property type="match status" value="1"/>
</dbReference>
<evidence type="ECO:0000256" key="1">
    <source>
        <dbReference type="ARBA" id="ARBA00001964"/>
    </source>
</evidence>
<comment type="cofactor">
    <cofactor evidence="1">
        <name>thiamine diphosphate</name>
        <dbReference type="ChEBI" id="CHEBI:58937"/>
    </cofactor>
</comment>
<dbReference type="InterPro" id="IPR031717">
    <property type="entry name" value="ODO-1/KGD_C"/>
</dbReference>
<proteinExistence type="inferred from homology"/>
<comment type="caution">
    <text evidence="8">The sequence shown here is derived from an EMBL/GenBank/DDBJ whole genome shotgun (WGS) entry which is preliminary data.</text>
</comment>
<dbReference type="InterPro" id="IPR005475">
    <property type="entry name" value="Transketolase-like_Pyr-bd"/>
</dbReference>
<dbReference type="InterPro" id="IPR011603">
    <property type="entry name" value="2oxoglutarate_DH_E1"/>
</dbReference>
<dbReference type="RefSeq" id="WP_066788720.1">
    <property type="nucleotide sequence ID" value="NZ_LWQS01000061.1"/>
</dbReference>
<accession>A0A178M836</accession>
<feature type="domain" description="Transketolase-like pyrimidine-binding" evidence="7">
    <location>
        <begin position="579"/>
        <end position="774"/>
    </location>
</feature>
<dbReference type="GO" id="GO:0006099">
    <property type="term" value="P:tricarboxylic acid cycle"/>
    <property type="evidence" value="ECO:0007669"/>
    <property type="project" value="TreeGrafter"/>
</dbReference>
<dbReference type="EMBL" id="LWQS01000061">
    <property type="protein sequence ID" value="OAN44941.1"/>
    <property type="molecule type" value="Genomic_DNA"/>
</dbReference>
<dbReference type="PANTHER" id="PTHR23152:SF4">
    <property type="entry name" value="2-OXOADIPATE DEHYDROGENASE COMPLEX COMPONENT E1"/>
    <property type="match status" value="1"/>
</dbReference>
<dbReference type="Pfam" id="PF02779">
    <property type="entry name" value="Transket_pyr"/>
    <property type="match status" value="1"/>
</dbReference>
<dbReference type="Pfam" id="PF16870">
    <property type="entry name" value="OxoGdeHyase_C"/>
    <property type="match status" value="1"/>
</dbReference>
<dbReference type="GO" id="GO:0006096">
    <property type="term" value="P:glycolytic process"/>
    <property type="evidence" value="ECO:0007669"/>
    <property type="project" value="UniProtKB-KW"/>
</dbReference>
<evidence type="ECO:0000256" key="3">
    <source>
        <dbReference type="ARBA" id="ARBA00023002"/>
    </source>
</evidence>
<evidence type="ECO:0000256" key="5">
    <source>
        <dbReference type="ARBA" id="ARBA00023152"/>
    </source>
</evidence>
<dbReference type="GO" id="GO:0005829">
    <property type="term" value="C:cytosol"/>
    <property type="evidence" value="ECO:0007669"/>
    <property type="project" value="TreeGrafter"/>
</dbReference>
<organism evidence="8 9">
    <name type="scientific">Chloroflexus islandicus</name>
    <dbReference type="NCBI Taxonomy" id="1707952"/>
    <lineage>
        <taxon>Bacteria</taxon>
        <taxon>Bacillati</taxon>
        <taxon>Chloroflexota</taxon>
        <taxon>Chloroflexia</taxon>
        <taxon>Chloroflexales</taxon>
        <taxon>Chloroflexineae</taxon>
        <taxon>Chloroflexaceae</taxon>
        <taxon>Chloroflexus</taxon>
    </lineage>
</organism>
<dbReference type="InterPro" id="IPR023784">
    <property type="entry name" value="2oxoglutarate_DH_E1_bac"/>
</dbReference>
<dbReference type="GO" id="GO:0045252">
    <property type="term" value="C:oxoglutarate dehydrogenase complex"/>
    <property type="evidence" value="ECO:0007669"/>
    <property type="project" value="TreeGrafter"/>
</dbReference>
<dbReference type="InterPro" id="IPR042179">
    <property type="entry name" value="KGD_C_sf"/>
</dbReference>
<keyword evidence="3" id="KW-0560">Oxidoreductase</keyword>
<dbReference type="PANTHER" id="PTHR23152">
    <property type="entry name" value="2-OXOGLUTARATE DEHYDROGENASE"/>
    <property type="match status" value="1"/>
</dbReference>
<comment type="catalytic activity">
    <reaction evidence="6">
        <text>N(6)-[(R)-lipoyl]-L-lysyl-[protein] + 2-oxoglutarate + H(+) = N(6)-[(R)-S(8)-succinyldihydrolipoyl]-L-lysyl-[protein] + CO2</text>
        <dbReference type="Rhea" id="RHEA:12188"/>
        <dbReference type="Rhea" id="RHEA-COMP:10474"/>
        <dbReference type="Rhea" id="RHEA-COMP:20092"/>
        <dbReference type="ChEBI" id="CHEBI:15378"/>
        <dbReference type="ChEBI" id="CHEBI:16526"/>
        <dbReference type="ChEBI" id="CHEBI:16810"/>
        <dbReference type="ChEBI" id="CHEBI:83099"/>
        <dbReference type="ChEBI" id="CHEBI:83120"/>
        <dbReference type="EC" id="1.2.4.2"/>
    </reaction>
</comment>
<keyword evidence="9" id="KW-1185">Reference proteome</keyword>
<dbReference type="Gene3D" id="1.10.287.1150">
    <property type="entry name" value="TPP helical domain"/>
    <property type="match status" value="1"/>
</dbReference>
<dbReference type="InterPro" id="IPR032106">
    <property type="entry name" value="2-oxogl_dehyd_N"/>
</dbReference>
<dbReference type="Gene3D" id="3.40.50.970">
    <property type="match status" value="1"/>
</dbReference>
<dbReference type="EC" id="1.2.4.2" evidence="2"/>
<dbReference type="Gene3D" id="3.40.50.12470">
    <property type="match status" value="1"/>
</dbReference>
<sequence length="941" mass="104769">MNEWNGFYGPNAGYLIELYERYCADPNSVDEATRAFFAQWTPPGVSAAPTGETGQPPLDVTRIVGAARLIRYIRELGHLAARIDPLGSDPPGDPGLELATHGVTQADLAALPAHIVRGPIASQVRNAAEGVERLRQAYSGSIGYETDQIQDYRERAWIREAAEDRRFFGGLDAERQRELLDRLTEVETFERFLHKTFPGQKRFSIEGCDMLIPMIDAIIRNAAVAGTKEVVIGMAHRGRLNVLAHILGKPYSMILTEFHSPDYTKDTYDGWTGDVKYHLGARKAYRESGIAEMPITLVPNPSHLEFINPVVEGRARAAQERRNRPGFPEEDEKESLAILIHGDAAFPGQGIVAETLNLSRLKGYHIGGTIHIIINNQIGFTTDSNDSRSTLYASDLARGLEIPVVHVNADDVEACVAAARMASAYREKFQKDFLIDLVGYRRWGHNEGDEPEFTQPKMYERIRNHPTVREIWARELERRGIITREEAQARVDAVMNKLQQAFEKVRERQRLAAMLPPAPPPANPLPPRRPPIFARPVSAKTLLELNEALLDRPEDFTVHPKLERTLQRRRQAIYEENGIDWGHAEALAFASILADGTPIRLTGQDSERGTFSHRHAVLHDVTTGARFIPLHAIPQARASFAVYNSPLSEASVLGFEYGYSSHAPDTLVLWEAQFGDFANGAQVIIDQFIVSGHAKWGQNPSLVMLLPHGYEGQGPEHSSARLERFLQLAANDNIRVANCTTAAQYFHLLRYQAASLYADPKPLIVLTPKSLLRHPRSSSSLRDLTDSRFQPVLGLGAEAPAPEGVTRVILCSGKVAIDLISSAEWEKTGGRADLLRLELLYPFPADELRAALQRYPNLHEVVWLQEEPQNMGAWTFVWPRLQQLLPAGVKLRYVGRAESASPAEGLHSIHVREQARILREAVADLPEAPTPAVTGEESLAR</sequence>
<dbReference type="AlphaFoldDB" id="A0A178M836"/>
<dbReference type="CDD" id="cd02016">
    <property type="entry name" value="TPP_E1_OGDC_like"/>
    <property type="match status" value="1"/>
</dbReference>
<dbReference type="NCBIfam" id="TIGR00239">
    <property type="entry name" value="2oxo_dh_E1"/>
    <property type="match status" value="1"/>
</dbReference>
<evidence type="ECO:0000259" key="7">
    <source>
        <dbReference type="SMART" id="SM00861"/>
    </source>
</evidence>
<evidence type="ECO:0000313" key="9">
    <source>
        <dbReference type="Proteomes" id="UP000078287"/>
    </source>
</evidence>
<dbReference type="SMART" id="SM00861">
    <property type="entry name" value="Transket_pyr"/>
    <property type="match status" value="1"/>
</dbReference>
<reference evidence="8 9" key="1">
    <citation type="submission" date="2016-04" db="EMBL/GenBank/DDBJ databases">
        <title>Chloroflexus islandicus sp. nov., a thermophilic filamentous anoxygenic phototrophic bacterium from geyser Strokkur (Iceland).</title>
        <authorList>
            <person name="Gaisin V.A."/>
            <person name="Kalashnikov A.M."/>
            <person name="Sukhacheva M.V."/>
            <person name="Grouzdev D.S."/>
            <person name="Ivanov T.M."/>
            <person name="Kuznetsov B."/>
            <person name="Gorlenko V.M."/>
        </authorList>
    </citation>
    <scope>NUCLEOTIDE SEQUENCE [LARGE SCALE GENOMIC DNA]</scope>
    <source>
        <strain evidence="9">isl-2</strain>
    </source>
</reference>